<dbReference type="Proteomes" id="UP000278143">
    <property type="component" value="Unassembled WGS sequence"/>
</dbReference>
<gene>
    <name evidence="3" type="ORF">SYNPS1DRAFT_28668</name>
</gene>
<feature type="region of interest" description="Disordered" evidence="1">
    <location>
        <begin position="38"/>
        <end position="69"/>
    </location>
</feature>
<name>A0A4P9Z2C0_9FUNG</name>
<accession>A0A4P9Z2C0</accession>
<protein>
    <recommendedName>
        <fullName evidence="5">Membrane anchor Opy2 N-terminal domain-containing protein</fullName>
    </recommendedName>
</protein>
<evidence type="ECO:0008006" key="5">
    <source>
        <dbReference type="Google" id="ProtNLM"/>
    </source>
</evidence>
<dbReference type="AlphaFoldDB" id="A0A4P9Z2C0"/>
<keyword evidence="4" id="KW-1185">Reference proteome</keyword>
<evidence type="ECO:0000256" key="1">
    <source>
        <dbReference type="SAM" id="MobiDB-lite"/>
    </source>
</evidence>
<dbReference type="OrthoDB" id="10537151at2759"/>
<organism evidence="3 4">
    <name type="scientific">Syncephalis pseudoplumigaleata</name>
    <dbReference type="NCBI Taxonomy" id="1712513"/>
    <lineage>
        <taxon>Eukaryota</taxon>
        <taxon>Fungi</taxon>
        <taxon>Fungi incertae sedis</taxon>
        <taxon>Zoopagomycota</taxon>
        <taxon>Zoopagomycotina</taxon>
        <taxon>Zoopagomycetes</taxon>
        <taxon>Zoopagales</taxon>
        <taxon>Piptocephalidaceae</taxon>
        <taxon>Syncephalis</taxon>
    </lineage>
</organism>
<sequence length="118" mass="12535">MVSAYSIALRAFFIAAALLLLVAVYRGLETDAAAIADDGADYGEGTPTTSPATEEGTGNRPHAPAGAALPMGHRGRICKSCFWLPTCDKIKCTEEGTECFETPQTCRECGTARCYPKK</sequence>
<proteinExistence type="predicted"/>
<keyword evidence="2" id="KW-0732">Signal</keyword>
<dbReference type="EMBL" id="KZ989686">
    <property type="protein sequence ID" value="RKP25600.1"/>
    <property type="molecule type" value="Genomic_DNA"/>
</dbReference>
<evidence type="ECO:0000313" key="4">
    <source>
        <dbReference type="Proteomes" id="UP000278143"/>
    </source>
</evidence>
<feature type="chain" id="PRO_5020788954" description="Membrane anchor Opy2 N-terminal domain-containing protein" evidence="2">
    <location>
        <begin position="28"/>
        <end position="118"/>
    </location>
</feature>
<reference evidence="4" key="1">
    <citation type="journal article" date="2018" name="Nat. Microbiol.">
        <title>Leveraging single-cell genomics to expand the fungal tree of life.</title>
        <authorList>
            <person name="Ahrendt S.R."/>
            <person name="Quandt C.A."/>
            <person name="Ciobanu D."/>
            <person name="Clum A."/>
            <person name="Salamov A."/>
            <person name="Andreopoulos B."/>
            <person name="Cheng J.F."/>
            <person name="Woyke T."/>
            <person name="Pelin A."/>
            <person name="Henrissat B."/>
            <person name="Reynolds N.K."/>
            <person name="Benny G.L."/>
            <person name="Smith M.E."/>
            <person name="James T.Y."/>
            <person name="Grigoriev I.V."/>
        </authorList>
    </citation>
    <scope>NUCLEOTIDE SEQUENCE [LARGE SCALE GENOMIC DNA]</scope>
    <source>
        <strain evidence="4">Benny S71-1</strain>
    </source>
</reference>
<evidence type="ECO:0000256" key="2">
    <source>
        <dbReference type="SAM" id="SignalP"/>
    </source>
</evidence>
<feature type="signal peptide" evidence="2">
    <location>
        <begin position="1"/>
        <end position="27"/>
    </location>
</feature>
<evidence type="ECO:0000313" key="3">
    <source>
        <dbReference type="EMBL" id="RKP25600.1"/>
    </source>
</evidence>